<accession>A0AAW7Y1E0</accession>
<organism evidence="6 7">
    <name type="scientific">Photobacterium sanguinicancri</name>
    <dbReference type="NCBI Taxonomy" id="875932"/>
    <lineage>
        <taxon>Bacteria</taxon>
        <taxon>Pseudomonadati</taxon>
        <taxon>Pseudomonadota</taxon>
        <taxon>Gammaproteobacteria</taxon>
        <taxon>Vibrionales</taxon>
        <taxon>Vibrionaceae</taxon>
        <taxon>Photobacterium</taxon>
    </lineage>
</organism>
<sequence length="300" mass="33697">MSRYRQMTVFQHIVETGSITKAADRLGLSKSVVSQHLKQLELDLGVTLLTRTTRKQHLTVVGDAFFQQCCLMRTIADNAWQDAQNQQQVPQGTITVTASNAVMDYLVIPALTDCFRTFPAVKFDLRSDDGKTDLIQEGIDLAIRVGESPSSNLKQRKIGQFRDVLCGHKTLSEGPIEQQAYIAHHWQHDKIHHMVTRKVNVSYEEEVVESTLSYDFIATHRTNNYHACLGLLKQSAGIGILPEFIFQQHQMDLVDLLPHYQLAQSNVYALHAYHGGMPVTVSMAIAAITDRLATLAIQEQ</sequence>
<dbReference type="PANTHER" id="PTHR30537">
    <property type="entry name" value="HTH-TYPE TRANSCRIPTIONAL REGULATOR"/>
    <property type="match status" value="1"/>
</dbReference>
<dbReference type="AlphaFoldDB" id="A0AAW7Y1E0"/>
<keyword evidence="4" id="KW-0804">Transcription</keyword>
<comment type="caution">
    <text evidence="6">The sequence shown here is derived from an EMBL/GenBank/DDBJ whole genome shotgun (WGS) entry which is preliminary data.</text>
</comment>
<dbReference type="SUPFAM" id="SSF46785">
    <property type="entry name" value="Winged helix' DNA-binding domain"/>
    <property type="match status" value="1"/>
</dbReference>
<evidence type="ECO:0000256" key="4">
    <source>
        <dbReference type="ARBA" id="ARBA00023163"/>
    </source>
</evidence>
<dbReference type="GO" id="GO:0003700">
    <property type="term" value="F:DNA-binding transcription factor activity"/>
    <property type="evidence" value="ECO:0007669"/>
    <property type="project" value="InterPro"/>
</dbReference>
<dbReference type="FunFam" id="1.10.10.10:FF:000001">
    <property type="entry name" value="LysR family transcriptional regulator"/>
    <property type="match status" value="1"/>
</dbReference>
<dbReference type="InterPro" id="IPR058163">
    <property type="entry name" value="LysR-type_TF_proteobact-type"/>
</dbReference>
<dbReference type="PRINTS" id="PR00039">
    <property type="entry name" value="HTHLYSR"/>
</dbReference>
<dbReference type="GO" id="GO:0043565">
    <property type="term" value="F:sequence-specific DNA binding"/>
    <property type="evidence" value="ECO:0007669"/>
    <property type="project" value="TreeGrafter"/>
</dbReference>
<dbReference type="GO" id="GO:0006351">
    <property type="term" value="P:DNA-templated transcription"/>
    <property type="evidence" value="ECO:0007669"/>
    <property type="project" value="TreeGrafter"/>
</dbReference>
<dbReference type="Gene3D" id="1.10.10.10">
    <property type="entry name" value="Winged helix-like DNA-binding domain superfamily/Winged helix DNA-binding domain"/>
    <property type="match status" value="1"/>
</dbReference>
<keyword evidence="3" id="KW-0238">DNA-binding</keyword>
<gene>
    <name evidence="6" type="ORF">Q4568_06515</name>
</gene>
<proteinExistence type="inferred from homology"/>
<evidence type="ECO:0000256" key="3">
    <source>
        <dbReference type="ARBA" id="ARBA00023125"/>
    </source>
</evidence>
<dbReference type="PROSITE" id="PS50931">
    <property type="entry name" value="HTH_LYSR"/>
    <property type="match status" value="1"/>
</dbReference>
<reference evidence="6" key="1">
    <citation type="submission" date="2023-07" db="EMBL/GenBank/DDBJ databases">
        <title>Genome content predicts the carbon catabolic preferences of heterotrophic bacteria.</title>
        <authorList>
            <person name="Gralka M."/>
        </authorList>
    </citation>
    <scope>NUCLEOTIDE SEQUENCE</scope>
    <source>
        <strain evidence="6">G2M05</strain>
    </source>
</reference>
<evidence type="ECO:0000313" key="6">
    <source>
        <dbReference type="EMBL" id="MDO6542176.1"/>
    </source>
</evidence>
<dbReference type="RefSeq" id="WP_281221699.1">
    <property type="nucleotide sequence ID" value="NZ_CANMLA010000001.1"/>
</dbReference>
<dbReference type="EMBL" id="JAUOPU010000004">
    <property type="protein sequence ID" value="MDO6542176.1"/>
    <property type="molecule type" value="Genomic_DNA"/>
</dbReference>
<dbReference type="InterPro" id="IPR036388">
    <property type="entry name" value="WH-like_DNA-bd_sf"/>
</dbReference>
<dbReference type="InterPro" id="IPR005119">
    <property type="entry name" value="LysR_subst-bd"/>
</dbReference>
<comment type="similarity">
    <text evidence="1">Belongs to the LysR transcriptional regulatory family.</text>
</comment>
<dbReference type="PANTHER" id="PTHR30537:SF81">
    <property type="entry name" value="TRANSCRIPTIONAL REGULATOR-RELATED"/>
    <property type="match status" value="1"/>
</dbReference>
<evidence type="ECO:0000259" key="5">
    <source>
        <dbReference type="PROSITE" id="PS50931"/>
    </source>
</evidence>
<dbReference type="Proteomes" id="UP001170624">
    <property type="component" value="Unassembled WGS sequence"/>
</dbReference>
<dbReference type="Gene3D" id="3.40.190.290">
    <property type="match status" value="1"/>
</dbReference>
<evidence type="ECO:0000313" key="7">
    <source>
        <dbReference type="Proteomes" id="UP001170624"/>
    </source>
</evidence>
<dbReference type="Pfam" id="PF00126">
    <property type="entry name" value="HTH_1"/>
    <property type="match status" value="1"/>
</dbReference>
<evidence type="ECO:0000256" key="2">
    <source>
        <dbReference type="ARBA" id="ARBA00023015"/>
    </source>
</evidence>
<evidence type="ECO:0000256" key="1">
    <source>
        <dbReference type="ARBA" id="ARBA00009437"/>
    </source>
</evidence>
<keyword evidence="2" id="KW-0805">Transcription regulation</keyword>
<dbReference type="InterPro" id="IPR000847">
    <property type="entry name" value="LysR_HTH_N"/>
</dbReference>
<dbReference type="SUPFAM" id="SSF53850">
    <property type="entry name" value="Periplasmic binding protein-like II"/>
    <property type="match status" value="1"/>
</dbReference>
<name>A0AAW7Y1E0_9GAMM</name>
<protein>
    <submittedName>
        <fullName evidence="6">LysR family transcriptional regulator</fullName>
    </submittedName>
</protein>
<feature type="domain" description="HTH lysR-type" evidence="5">
    <location>
        <begin position="1"/>
        <end position="59"/>
    </location>
</feature>
<dbReference type="Pfam" id="PF03466">
    <property type="entry name" value="LysR_substrate"/>
    <property type="match status" value="1"/>
</dbReference>
<dbReference type="InterPro" id="IPR036390">
    <property type="entry name" value="WH_DNA-bd_sf"/>
</dbReference>